<dbReference type="Pfam" id="PF02567">
    <property type="entry name" value="PhzC-PhzF"/>
    <property type="match status" value="1"/>
</dbReference>
<evidence type="ECO:0000313" key="4">
    <source>
        <dbReference type="Proteomes" id="UP000051845"/>
    </source>
</evidence>
<dbReference type="AlphaFoldDB" id="A0A0R2BEH3"/>
<dbReference type="GO" id="GO:0016853">
    <property type="term" value="F:isomerase activity"/>
    <property type="evidence" value="ECO:0007669"/>
    <property type="project" value="UniProtKB-KW"/>
</dbReference>
<dbReference type="PATRIC" id="fig|1423733.4.peg.3251"/>
<evidence type="ECO:0000313" key="3">
    <source>
        <dbReference type="EMBL" id="KRM77752.1"/>
    </source>
</evidence>
<dbReference type="PANTHER" id="PTHR13774">
    <property type="entry name" value="PHENAZINE BIOSYNTHESIS PROTEIN"/>
    <property type="match status" value="1"/>
</dbReference>
<dbReference type="EMBL" id="AYYR01000009">
    <property type="protein sequence ID" value="KRM77752.1"/>
    <property type="molecule type" value="Genomic_DNA"/>
</dbReference>
<sequence length="118" mass="13350">MIRITRETNNSETAFIIPEKTDEYDVEVRYFTPAEEDPICGYATIAAHYIRAKRLGLKSSRVLARTKAGILPVDITVAMTQSRAILLEPFDKILEQQLLTALNISKEDLLPEYPVQVV</sequence>
<accession>A0A0R2BEH3</accession>
<reference evidence="3 4" key="1">
    <citation type="journal article" date="2015" name="Genome Announc.">
        <title>Expanding the biotechnology potential of lactobacilli through comparative genomics of 213 strains and associated genera.</title>
        <authorList>
            <person name="Sun Z."/>
            <person name="Harris H.M."/>
            <person name="McCann A."/>
            <person name="Guo C."/>
            <person name="Argimon S."/>
            <person name="Zhang W."/>
            <person name="Yang X."/>
            <person name="Jeffery I.B."/>
            <person name="Cooney J.C."/>
            <person name="Kagawa T.F."/>
            <person name="Liu W."/>
            <person name="Song Y."/>
            <person name="Salvetti E."/>
            <person name="Wrobel A."/>
            <person name="Rasinkangas P."/>
            <person name="Parkhill J."/>
            <person name="Rea M.C."/>
            <person name="O'Sullivan O."/>
            <person name="Ritari J."/>
            <person name="Douillard F.P."/>
            <person name="Paul Ross R."/>
            <person name="Yang R."/>
            <person name="Briner A.E."/>
            <person name="Felis G.E."/>
            <person name="de Vos W.M."/>
            <person name="Barrangou R."/>
            <person name="Klaenhammer T.R."/>
            <person name="Caufield P.W."/>
            <person name="Cui Y."/>
            <person name="Zhang H."/>
            <person name="O'Toole P.W."/>
        </authorList>
    </citation>
    <scope>NUCLEOTIDE SEQUENCE [LARGE SCALE GENOMIC DNA]</scope>
    <source>
        <strain evidence="3 4">DSM 20515</strain>
    </source>
</reference>
<dbReference type="GO" id="GO:0005737">
    <property type="term" value="C:cytoplasm"/>
    <property type="evidence" value="ECO:0007669"/>
    <property type="project" value="TreeGrafter"/>
</dbReference>
<evidence type="ECO:0000256" key="2">
    <source>
        <dbReference type="ARBA" id="ARBA00023235"/>
    </source>
</evidence>
<dbReference type="PANTHER" id="PTHR13774:SF39">
    <property type="entry name" value="BIOSYNTHESIS PROTEIN, PUTATIVE-RELATED"/>
    <property type="match status" value="1"/>
</dbReference>
<organism evidence="3 4">
    <name type="scientific">Secundilactobacillus collinoides DSM 20515 = JCM 1123</name>
    <dbReference type="NCBI Taxonomy" id="1423733"/>
    <lineage>
        <taxon>Bacteria</taxon>
        <taxon>Bacillati</taxon>
        <taxon>Bacillota</taxon>
        <taxon>Bacilli</taxon>
        <taxon>Lactobacillales</taxon>
        <taxon>Lactobacillaceae</taxon>
        <taxon>Secundilactobacillus</taxon>
    </lineage>
</organism>
<protein>
    <submittedName>
        <fullName evidence="3">Uncharacterized protein</fullName>
    </submittedName>
</protein>
<evidence type="ECO:0000256" key="1">
    <source>
        <dbReference type="ARBA" id="ARBA00008270"/>
    </source>
</evidence>
<dbReference type="SUPFAM" id="SSF54506">
    <property type="entry name" value="Diaminopimelate epimerase-like"/>
    <property type="match status" value="1"/>
</dbReference>
<dbReference type="Proteomes" id="UP000051845">
    <property type="component" value="Unassembled WGS sequence"/>
</dbReference>
<comment type="similarity">
    <text evidence="1">Belongs to the PhzF family.</text>
</comment>
<comment type="caution">
    <text evidence="3">The sequence shown here is derived from an EMBL/GenBank/DDBJ whole genome shotgun (WGS) entry which is preliminary data.</text>
</comment>
<dbReference type="InterPro" id="IPR003719">
    <property type="entry name" value="Phenazine_PhzF-like"/>
</dbReference>
<name>A0A0R2BEH3_SECCO</name>
<proteinExistence type="inferred from homology"/>
<dbReference type="Gene3D" id="3.10.310.10">
    <property type="entry name" value="Diaminopimelate Epimerase, Chain A, domain 1"/>
    <property type="match status" value="2"/>
</dbReference>
<gene>
    <name evidence="3" type="ORF">FC82_GL003128</name>
</gene>
<keyword evidence="2" id="KW-0413">Isomerase</keyword>
<dbReference type="NCBIfam" id="TIGR00654">
    <property type="entry name" value="PhzF_family"/>
    <property type="match status" value="1"/>
</dbReference>